<evidence type="ECO:0000256" key="7">
    <source>
        <dbReference type="ARBA" id="ARBA00022989"/>
    </source>
</evidence>
<evidence type="ECO:0000256" key="10">
    <source>
        <dbReference type="SAM" id="MobiDB-lite"/>
    </source>
</evidence>
<feature type="compositionally biased region" description="Polar residues" evidence="10">
    <location>
        <begin position="332"/>
        <end position="342"/>
    </location>
</feature>
<comment type="subcellular location">
    <subcellularLocation>
        <location evidence="1">Membrane</location>
        <topology evidence="1">Single-pass membrane protein</topology>
    </subcellularLocation>
</comment>
<evidence type="ECO:0000256" key="6">
    <source>
        <dbReference type="ARBA" id="ARBA00022737"/>
    </source>
</evidence>
<evidence type="ECO:0000256" key="4">
    <source>
        <dbReference type="ARBA" id="ARBA00022692"/>
    </source>
</evidence>
<evidence type="ECO:0000256" key="1">
    <source>
        <dbReference type="ARBA" id="ARBA00004167"/>
    </source>
</evidence>
<reference evidence="13 14" key="1">
    <citation type="submission" date="2024-01" db="EMBL/GenBank/DDBJ databases">
        <title>Genome assemblies of Stephania.</title>
        <authorList>
            <person name="Yang L."/>
        </authorList>
    </citation>
    <scope>NUCLEOTIDE SEQUENCE [LARGE SCALE GENOMIC DNA]</scope>
    <source>
        <strain evidence="13">YNDBR</strain>
        <tissue evidence="13">Leaf</tissue>
    </source>
</reference>
<protein>
    <recommendedName>
        <fullName evidence="12">Protein kinase domain-containing protein</fullName>
    </recommendedName>
</protein>
<keyword evidence="3" id="KW-0433">Leucine-rich repeat</keyword>
<dbReference type="Gene3D" id="3.30.200.20">
    <property type="entry name" value="Phosphorylase Kinase, domain 1"/>
    <property type="match status" value="1"/>
</dbReference>
<proteinExistence type="predicted"/>
<dbReference type="FunFam" id="3.80.10.10:FF:000275">
    <property type="entry name" value="Leucine-rich repeat receptor-like protein kinase"/>
    <property type="match status" value="1"/>
</dbReference>
<dbReference type="GO" id="GO:0004672">
    <property type="term" value="F:protein kinase activity"/>
    <property type="evidence" value="ECO:0007669"/>
    <property type="project" value="InterPro"/>
</dbReference>
<dbReference type="Pfam" id="PF08263">
    <property type="entry name" value="LRRNT_2"/>
    <property type="match status" value="1"/>
</dbReference>
<dbReference type="PANTHER" id="PTHR48007">
    <property type="entry name" value="LEUCINE-RICH REPEAT RECEPTOR-LIKE PROTEIN KINASE PXC1"/>
    <property type="match status" value="1"/>
</dbReference>
<keyword evidence="5" id="KW-0732">Signal</keyword>
<feature type="domain" description="Protein kinase" evidence="12">
    <location>
        <begin position="491"/>
        <end position="776"/>
    </location>
</feature>
<evidence type="ECO:0000313" key="14">
    <source>
        <dbReference type="Proteomes" id="UP001420932"/>
    </source>
</evidence>
<sequence length="776" mass="85042">MVKVSTGWIAPTKGWIAEHGRCKLFKGYEGRDEGTVKERLGLDAVRDHNVAVHSSKTGQFDYDSSSALNEDGVLLLAFKYSVLSDPLSTLQNWNYEDQTPCPWTGITCDGFSKQGTASEPRVVSVALRDRRIVGEIPFQLGMIEHLKSLDLSNNLINGTLPTSLFNASELRELSLANNLIRGGLPDSVQGMQSLRLLNLSDNSFAGEIPRTLSSLRNLTVLSLKNNYFSGGLPSGFDGVEVLDLSSNLINGTLPVDFGGQSVQFLNLSRNSISGHIPVNFANQLKSNTTIDLSFNNLSGEVPETELFLSLKPEWLAGNPKLCGKPLNNKPCSVSPNSPNSTHPAIAAIPGRANSSTPPTNSEKQGLKPGAIAGIVAGDVAIIGVLSIILIYAYKSKKKNRDKNRGTNTANGTSNTTISNELNSKTETQFNWPCFNNRGSNRSEDETSQSTISDEGVADKLGSAEEEKQRRKDGTFVAVDGETEVELETLLRASAYIIGASGSSIVYKAVLEDGTTFAVRRIGESKIERFKEFEAQVRVIARVRHPNLVRLRGFYWGSDEKLVIYDYVPNGSLANLTYSSKEEESIDIVLSSSFILTWEARLKIARGVARALTYLHEKKHVHGNIKPSNILLGLDMEPRVSDFGVEALVWGDNINKMGGSTQNFGSHRSTASAESLQDLQTGASLSPMAESYIVGSSSYRALESLKNIKPNQKWDVYSFGVMVLLELLIGKVVSDQELGQWNSGYGFEDPNRVMRMVDVAIKERWKERRSRCLCVLK</sequence>
<feature type="region of interest" description="Disordered" evidence="10">
    <location>
        <begin position="399"/>
        <end position="474"/>
    </location>
</feature>
<dbReference type="InterPro" id="IPR013210">
    <property type="entry name" value="LRR_N_plant-typ"/>
</dbReference>
<evidence type="ECO:0000313" key="13">
    <source>
        <dbReference type="EMBL" id="KAK9135854.1"/>
    </source>
</evidence>
<feature type="compositionally biased region" description="Polar residues" evidence="10">
    <location>
        <begin position="352"/>
        <end position="363"/>
    </location>
</feature>
<dbReference type="Pfam" id="PF13855">
    <property type="entry name" value="LRR_8"/>
    <property type="match status" value="1"/>
</dbReference>
<keyword evidence="7 11" id="KW-1133">Transmembrane helix</keyword>
<dbReference type="GO" id="GO:0016020">
    <property type="term" value="C:membrane"/>
    <property type="evidence" value="ECO:0007669"/>
    <property type="project" value="UniProtKB-SubCell"/>
</dbReference>
<dbReference type="InterPro" id="IPR032675">
    <property type="entry name" value="LRR_dom_sf"/>
</dbReference>
<feature type="transmembrane region" description="Helical" evidence="11">
    <location>
        <begin position="370"/>
        <end position="393"/>
    </location>
</feature>
<dbReference type="SUPFAM" id="SSF52058">
    <property type="entry name" value="L domain-like"/>
    <property type="match status" value="1"/>
</dbReference>
<keyword evidence="9" id="KW-0325">Glycoprotein</keyword>
<evidence type="ECO:0000256" key="2">
    <source>
        <dbReference type="ARBA" id="ARBA00022553"/>
    </source>
</evidence>
<keyword evidence="14" id="KW-1185">Reference proteome</keyword>
<evidence type="ECO:0000256" key="3">
    <source>
        <dbReference type="ARBA" id="ARBA00022614"/>
    </source>
</evidence>
<dbReference type="Proteomes" id="UP001420932">
    <property type="component" value="Unassembled WGS sequence"/>
</dbReference>
<evidence type="ECO:0000256" key="11">
    <source>
        <dbReference type="SAM" id="Phobius"/>
    </source>
</evidence>
<dbReference type="Gene3D" id="1.10.510.10">
    <property type="entry name" value="Transferase(Phosphotransferase) domain 1"/>
    <property type="match status" value="1"/>
</dbReference>
<dbReference type="AlphaFoldDB" id="A0AAP0JL25"/>
<comment type="caution">
    <text evidence="13">The sequence shown here is derived from an EMBL/GenBank/DDBJ whole genome shotgun (WGS) entry which is preliminary data.</text>
</comment>
<name>A0AAP0JL25_9MAGN</name>
<accession>A0AAP0JL25</accession>
<feature type="compositionally biased region" description="Polar residues" evidence="10">
    <location>
        <begin position="420"/>
        <end position="430"/>
    </location>
</feature>
<keyword evidence="2" id="KW-0597">Phosphoprotein</keyword>
<dbReference type="Gene3D" id="3.80.10.10">
    <property type="entry name" value="Ribonuclease Inhibitor"/>
    <property type="match status" value="2"/>
</dbReference>
<evidence type="ECO:0000256" key="8">
    <source>
        <dbReference type="ARBA" id="ARBA00023136"/>
    </source>
</evidence>
<dbReference type="InterPro" id="IPR001611">
    <property type="entry name" value="Leu-rich_rpt"/>
</dbReference>
<dbReference type="InterPro" id="IPR011009">
    <property type="entry name" value="Kinase-like_dom_sf"/>
</dbReference>
<evidence type="ECO:0000259" key="12">
    <source>
        <dbReference type="PROSITE" id="PS50011"/>
    </source>
</evidence>
<dbReference type="FunFam" id="3.80.10.10:FF:000722">
    <property type="entry name" value="Leucine-rich repeat receptor-like protein kinase"/>
    <property type="match status" value="1"/>
</dbReference>
<dbReference type="EMBL" id="JBBNAF010000006">
    <property type="protein sequence ID" value="KAK9135854.1"/>
    <property type="molecule type" value="Genomic_DNA"/>
</dbReference>
<dbReference type="Pfam" id="PF00560">
    <property type="entry name" value="LRR_1"/>
    <property type="match status" value="3"/>
</dbReference>
<dbReference type="InterPro" id="IPR000719">
    <property type="entry name" value="Prot_kinase_dom"/>
</dbReference>
<dbReference type="InterPro" id="IPR046959">
    <property type="entry name" value="PRK1-6/SRF4-like"/>
</dbReference>
<feature type="compositionally biased region" description="Low complexity" evidence="10">
    <location>
        <begin position="405"/>
        <end position="419"/>
    </location>
</feature>
<organism evidence="13 14">
    <name type="scientific">Stephania yunnanensis</name>
    <dbReference type="NCBI Taxonomy" id="152371"/>
    <lineage>
        <taxon>Eukaryota</taxon>
        <taxon>Viridiplantae</taxon>
        <taxon>Streptophyta</taxon>
        <taxon>Embryophyta</taxon>
        <taxon>Tracheophyta</taxon>
        <taxon>Spermatophyta</taxon>
        <taxon>Magnoliopsida</taxon>
        <taxon>Ranunculales</taxon>
        <taxon>Menispermaceae</taxon>
        <taxon>Menispermoideae</taxon>
        <taxon>Cissampelideae</taxon>
        <taxon>Stephania</taxon>
    </lineage>
</organism>
<dbReference type="PROSITE" id="PS50011">
    <property type="entry name" value="PROTEIN_KINASE_DOM"/>
    <property type="match status" value="1"/>
</dbReference>
<dbReference type="PANTHER" id="PTHR48007:SF47">
    <property type="entry name" value="PROTEIN KINASE DOMAIN-CONTAINING PROTEIN"/>
    <property type="match status" value="1"/>
</dbReference>
<feature type="region of interest" description="Disordered" evidence="10">
    <location>
        <begin position="332"/>
        <end position="365"/>
    </location>
</feature>
<keyword evidence="6" id="KW-0677">Repeat</keyword>
<dbReference type="GO" id="GO:0005524">
    <property type="term" value="F:ATP binding"/>
    <property type="evidence" value="ECO:0007669"/>
    <property type="project" value="InterPro"/>
</dbReference>
<feature type="compositionally biased region" description="Basic and acidic residues" evidence="10">
    <location>
        <begin position="461"/>
        <end position="473"/>
    </location>
</feature>
<gene>
    <name evidence="13" type="ORF">Syun_015184</name>
</gene>
<keyword evidence="8 11" id="KW-0472">Membrane</keyword>
<dbReference type="Pfam" id="PF00069">
    <property type="entry name" value="Pkinase"/>
    <property type="match status" value="1"/>
</dbReference>
<evidence type="ECO:0000256" key="5">
    <source>
        <dbReference type="ARBA" id="ARBA00022729"/>
    </source>
</evidence>
<dbReference type="SUPFAM" id="SSF56112">
    <property type="entry name" value="Protein kinase-like (PK-like)"/>
    <property type="match status" value="1"/>
</dbReference>
<keyword evidence="4 11" id="KW-0812">Transmembrane</keyword>
<evidence type="ECO:0000256" key="9">
    <source>
        <dbReference type="ARBA" id="ARBA00023180"/>
    </source>
</evidence>